<feature type="domain" description="Lsr2 DNA-binding" evidence="3">
    <location>
        <begin position="146"/>
        <end position="180"/>
    </location>
</feature>
<dbReference type="GO" id="GO:0003677">
    <property type="term" value="F:DNA binding"/>
    <property type="evidence" value="ECO:0007669"/>
    <property type="project" value="UniProtKB-KW"/>
</dbReference>
<evidence type="ECO:0000313" key="5">
    <source>
        <dbReference type="Proteomes" id="UP000199001"/>
    </source>
</evidence>
<evidence type="ECO:0000259" key="3">
    <source>
        <dbReference type="Pfam" id="PF23359"/>
    </source>
</evidence>
<dbReference type="Proteomes" id="UP000199001">
    <property type="component" value="Unassembled WGS sequence"/>
</dbReference>
<keyword evidence="5" id="KW-1185">Reference proteome</keyword>
<organism evidence="4 5">
    <name type="scientific">Micromonospora citrea</name>
    <dbReference type="NCBI Taxonomy" id="47855"/>
    <lineage>
        <taxon>Bacteria</taxon>
        <taxon>Bacillati</taxon>
        <taxon>Actinomycetota</taxon>
        <taxon>Actinomycetes</taxon>
        <taxon>Micromonosporales</taxon>
        <taxon>Micromonosporaceae</taxon>
        <taxon>Micromonospora</taxon>
    </lineage>
</organism>
<dbReference type="Pfam" id="PF23359">
    <property type="entry name" value="Lsr2_DNA-bd"/>
    <property type="match status" value="1"/>
</dbReference>
<dbReference type="InterPro" id="IPR036625">
    <property type="entry name" value="E3-bd_dom_sf"/>
</dbReference>
<reference evidence="5" key="1">
    <citation type="submission" date="2016-06" db="EMBL/GenBank/DDBJ databases">
        <authorList>
            <person name="Varghese N."/>
            <person name="Submissions Spin"/>
        </authorList>
    </citation>
    <scope>NUCLEOTIDE SEQUENCE [LARGE SCALE GENOMIC DNA]</scope>
    <source>
        <strain evidence="5">DSM 43903</strain>
    </source>
</reference>
<protein>
    <submittedName>
        <fullName evidence="4">Lsr2 protein</fullName>
    </submittedName>
</protein>
<feature type="region of interest" description="Disordered" evidence="2">
    <location>
        <begin position="1"/>
        <end position="50"/>
    </location>
</feature>
<sequence>MTPPNGTAALVRAAKGTPAPAQRMPMGIRVTVGPGAPVAPTTGAEPTPAQVRRTVEELLRIAAGSEAARTRKLAEKITGLVQELTGRVEAEEATRQEREAAEKRRRELSEAAEKLASQLAEVRQELRAAGRRDSADSPPRNRREGAAQRVAMRQWAVANGYEVKERGRISREICEAYAAATGSEVTQ</sequence>
<feature type="compositionally biased region" description="Basic and acidic residues" evidence="2">
    <location>
        <begin position="122"/>
        <end position="146"/>
    </location>
</feature>
<dbReference type="Gene3D" id="4.10.320.10">
    <property type="entry name" value="E3-binding domain"/>
    <property type="match status" value="1"/>
</dbReference>
<dbReference type="GO" id="GO:0016746">
    <property type="term" value="F:acyltransferase activity"/>
    <property type="evidence" value="ECO:0007669"/>
    <property type="project" value="InterPro"/>
</dbReference>
<dbReference type="InterPro" id="IPR055370">
    <property type="entry name" value="Lsr2_DNA-bd"/>
</dbReference>
<proteinExistence type="predicted"/>
<evidence type="ECO:0000256" key="2">
    <source>
        <dbReference type="SAM" id="MobiDB-lite"/>
    </source>
</evidence>
<feature type="region of interest" description="Disordered" evidence="2">
    <location>
        <begin position="86"/>
        <end position="149"/>
    </location>
</feature>
<evidence type="ECO:0000256" key="1">
    <source>
        <dbReference type="ARBA" id="ARBA00023125"/>
    </source>
</evidence>
<gene>
    <name evidence="4" type="ORF">GA0070606_0012</name>
</gene>
<dbReference type="STRING" id="47855.GA0070606_0012"/>
<evidence type="ECO:0000313" key="4">
    <source>
        <dbReference type="EMBL" id="SCL43821.1"/>
    </source>
</evidence>
<name>A0A1C6TQC1_9ACTN</name>
<accession>A0A1C6TQC1</accession>
<dbReference type="EMBL" id="FMHZ01000001">
    <property type="protein sequence ID" value="SCL43821.1"/>
    <property type="molecule type" value="Genomic_DNA"/>
</dbReference>
<keyword evidence="1" id="KW-0238">DNA-binding</keyword>
<feature type="compositionally biased region" description="Basic and acidic residues" evidence="2">
    <location>
        <begin position="86"/>
        <end position="113"/>
    </location>
</feature>
<dbReference type="AlphaFoldDB" id="A0A1C6TQC1"/>